<proteinExistence type="evidence at transcript level"/>
<reference evidence="1" key="1">
    <citation type="submission" date="2012-05" db="EMBL/GenBank/DDBJ databases">
        <authorList>
            <person name="Krishnakumar V."/>
            <person name="Cheung F."/>
            <person name="Xiao Y."/>
            <person name="Chan A."/>
            <person name="Moskal W.A."/>
            <person name="Town C.D."/>
        </authorList>
    </citation>
    <scope>NUCLEOTIDE SEQUENCE</scope>
</reference>
<evidence type="ECO:0000313" key="1">
    <source>
        <dbReference type="EMBL" id="AFK41210.1"/>
    </source>
</evidence>
<dbReference type="AlphaFoldDB" id="I3SLR8"/>
<organism evidence="1">
    <name type="scientific">Medicago truncatula</name>
    <name type="common">Barrel medic</name>
    <name type="synonym">Medicago tribuloides</name>
    <dbReference type="NCBI Taxonomy" id="3880"/>
    <lineage>
        <taxon>Eukaryota</taxon>
        <taxon>Viridiplantae</taxon>
        <taxon>Streptophyta</taxon>
        <taxon>Embryophyta</taxon>
        <taxon>Tracheophyta</taxon>
        <taxon>Spermatophyta</taxon>
        <taxon>Magnoliopsida</taxon>
        <taxon>eudicotyledons</taxon>
        <taxon>Gunneridae</taxon>
        <taxon>Pentapetalae</taxon>
        <taxon>rosids</taxon>
        <taxon>fabids</taxon>
        <taxon>Fabales</taxon>
        <taxon>Fabaceae</taxon>
        <taxon>Papilionoideae</taxon>
        <taxon>50 kb inversion clade</taxon>
        <taxon>NPAAA clade</taxon>
        <taxon>Hologalegina</taxon>
        <taxon>IRL clade</taxon>
        <taxon>Trifolieae</taxon>
        <taxon>Medicago</taxon>
    </lineage>
</organism>
<protein>
    <submittedName>
        <fullName evidence="1">Uncharacterized protein</fullName>
    </submittedName>
</protein>
<dbReference type="EMBL" id="BT141416">
    <property type="protein sequence ID" value="AFK41210.1"/>
    <property type="molecule type" value="mRNA"/>
</dbReference>
<accession>I3SLR8</accession>
<sequence length="76" mass="8550">MLPGAPEVTPWEIRIEDFLLSVLSPGMSVTNCFRDYGPCLICLPSFVGTSSILCSWRQSLLTLTCIFRLQIISFHQ</sequence>
<name>I3SLR8_MEDTR</name>